<evidence type="ECO:0000256" key="9">
    <source>
        <dbReference type="ARBA" id="ARBA00032122"/>
    </source>
</evidence>
<keyword evidence="13" id="KW-1185">Reference proteome</keyword>
<evidence type="ECO:0000256" key="7">
    <source>
        <dbReference type="ARBA" id="ARBA00022840"/>
    </source>
</evidence>
<dbReference type="Gene3D" id="3.30.590.50">
    <property type="match status" value="2"/>
</dbReference>
<dbReference type="PANTHER" id="PTHR11164">
    <property type="entry name" value="GLUTAMATE CYSTEINE LIGASE"/>
    <property type="match status" value="1"/>
</dbReference>
<dbReference type="InterPro" id="IPR004308">
    <property type="entry name" value="GCS"/>
</dbReference>
<evidence type="ECO:0000256" key="11">
    <source>
        <dbReference type="SAM" id="MobiDB-lite"/>
    </source>
</evidence>
<dbReference type="Proteomes" id="UP000256645">
    <property type="component" value="Unassembled WGS sequence"/>
</dbReference>
<sequence length="634" mass="71817">MGVPVNDTISWQRITKSVDRVRKSATEQLIHLWSQNKGLDDYPAYWGDELEYCIVKLDQQTRVANLVPCQDDILNAVEHHCNTIARSEDSVEVLSEKKEYEQLTLQPEFAKYMVESTPGTPYGGGMEDLLSVESNMRHRRSTIQKYIQPDESPMTLSMFPNLGATDLVGEKNSNQTAAKKSQLDALMSDRERYHALHDNVCAHRQQKLDIKVPIFCDQNTPSQTHDIKHLNGSRGHHRSSSSYISLDNMLYGVGGCGLQVTFQAKNIVEARMLHDQLCPIGPIMLALTAATPIYKGYLADTDVRWNQAAAASDDRPEEERGKAGRSGHYTSPRWSLASSFIAEDPRLRPEYQKTPLEVDEDSKTKLEDAGMDPLLSTHFAHVLSASPLLMTEGDLQSSPETDTNHFDSFSSSVWPHIRFKPPPPGSDIGWRVEFRPMEIQITDFENAAFSIFMTLLRRAITHYNLNFYIPLDRIEVNMERAHHRDAVREEVFFFRKEVYPTGIAGHERLHQIPVDQEYKEMTINEIMNGTMPAGQSPNDAAHFPGLIPIVKRYIKESNTDVSVESKLSEYLDVLEGRASGRLWTAARWMRSFVHTHDSYGRDSTVGEVICYDMITAMSAMAKSRRNVGPMFSSN</sequence>
<evidence type="ECO:0000256" key="1">
    <source>
        <dbReference type="ARBA" id="ARBA00005006"/>
    </source>
</evidence>
<dbReference type="EC" id="6.3.2.2" evidence="3 10"/>
<evidence type="ECO:0000313" key="13">
    <source>
        <dbReference type="Proteomes" id="UP000256645"/>
    </source>
</evidence>
<comment type="catalytic activity">
    <reaction evidence="10">
        <text>L-cysteine + L-glutamate + ATP = gamma-L-glutamyl-L-cysteine + ADP + phosphate + H(+)</text>
        <dbReference type="Rhea" id="RHEA:13285"/>
        <dbReference type="ChEBI" id="CHEBI:15378"/>
        <dbReference type="ChEBI" id="CHEBI:29985"/>
        <dbReference type="ChEBI" id="CHEBI:30616"/>
        <dbReference type="ChEBI" id="CHEBI:35235"/>
        <dbReference type="ChEBI" id="CHEBI:43474"/>
        <dbReference type="ChEBI" id="CHEBI:58173"/>
        <dbReference type="ChEBI" id="CHEBI:456216"/>
        <dbReference type="EC" id="6.3.2.2"/>
    </reaction>
</comment>
<evidence type="ECO:0000256" key="2">
    <source>
        <dbReference type="ARBA" id="ARBA00008100"/>
    </source>
</evidence>
<dbReference type="GO" id="GO:0006750">
    <property type="term" value="P:glutathione biosynthetic process"/>
    <property type="evidence" value="ECO:0007669"/>
    <property type="project" value="UniProtKB-UniRule"/>
</dbReference>
<dbReference type="STRING" id="1849047.A0A3D8R728"/>
<dbReference type="UniPathway" id="UPA00142">
    <property type="reaction ID" value="UER00209"/>
</dbReference>
<proteinExistence type="inferred from homology"/>
<dbReference type="GO" id="GO:0004357">
    <property type="term" value="F:glutamate-cysteine ligase activity"/>
    <property type="evidence" value="ECO:0007669"/>
    <property type="project" value="UniProtKB-UniRule"/>
</dbReference>
<keyword evidence="7 10" id="KW-0067">ATP-binding</keyword>
<gene>
    <name evidence="12" type="ORF">BP6252_08875</name>
</gene>
<comment type="similarity">
    <text evidence="2 10">Belongs to the glutamate--cysteine ligase type 3 family.</text>
</comment>
<keyword evidence="6 10" id="KW-0547">Nucleotide-binding</keyword>
<reference evidence="12 13" key="1">
    <citation type="journal article" date="2018" name="IMA Fungus">
        <title>IMA Genome-F 9: Draft genome sequence of Annulohypoxylon stygium, Aspergillus mulundensis, Berkeleyomyces basicola (syn. Thielaviopsis basicola), Ceratocystis smalleyi, two Cercospora beticola strains, Coleophoma cylindrospora, Fusarium fracticaudum, Phialophora cf. hyalina, and Morchella septimelata.</title>
        <authorList>
            <person name="Wingfield B.D."/>
            <person name="Bills G.F."/>
            <person name="Dong Y."/>
            <person name="Huang W."/>
            <person name="Nel W.J."/>
            <person name="Swalarsk-Parry B.S."/>
            <person name="Vaghefi N."/>
            <person name="Wilken P.M."/>
            <person name="An Z."/>
            <person name="de Beer Z.W."/>
            <person name="De Vos L."/>
            <person name="Chen L."/>
            <person name="Duong T.A."/>
            <person name="Gao Y."/>
            <person name="Hammerbacher A."/>
            <person name="Kikkert J.R."/>
            <person name="Li Y."/>
            <person name="Li H."/>
            <person name="Li K."/>
            <person name="Li Q."/>
            <person name="Liu X."/>
            <person name="Ma X."/>
            <person name="Naidoo K."/>
            <person name="Pethybridge S.J."/>
            <person name="Sun J."/>
            <person name="Steenkamp E.T."/>
            <person name="van der Nest M.A."/>
            <person name="van Wyk S."/>
            <person name="Wingfield M.J."/>
            <person name="Xiong C."/>
            <person name="Yue Q."/>
            <person name="Zhang X."/>
        </authorList>
    </citation>
    <scope>NUCLEOTIDE SEQUENCE [LARGE SCALE GENOMIC DNA]</scope>
    <source>
        <strain evidence="12 13">BP6252</strain>
    </source>
</reference>
<dbReference type="PANTHER" id="PTHR11164:SF0">
    <property type="entry name" value="GLUTAMATE--CYSTEINE LIGASE CATALYTIC SUBUNIT"/>
    <property type="match status" value="1"/>
</dbReference>
<keyword evidence="4 10" id="KW-0436">Ligase</keyword>
<dbReference type="GO" id="GO:0017109">
    <property type="term" value="C:glutamate-cysteine ligase complex"/>
    <property type="evidence" value="ECO:0007669"/>
    <property type="project" value="TreeGrafter"/>
</dbReference>
<dbReference type="GO" id="GO:0005524">
    <property type="term" value="F:ATP binding"/>
    <property type="evidence" value="ECO:0007669"/>
    <property type="project" value="UniProtKB-UniRule"/>
</dbReference>
<evidence type="ECO:0000256" key="10">
    <source>
        <dbReference type="RuleBase" id="RU367135"/>
    </source>
</evidence>
<name>A0A3D8R728_9HELO</name>
<dbReference type="Gene3D" id="1.10.8.960">
    <property type="match status" value="1"/>
</dbReference>
<keyword evidence="5 10" id="KW-0317">Glutathione biosynthesis</keyword>
<evidence type="ECO:0000313" key="12">
    <source>
        <dbReference type="EMBL" id="RDW69855.1"/>
    </source>
</evidence>
<comment type="caution">
    <text evidence="12">The sequence shown here is derived from an EMBL/GenBank/DDBJ whole genome shotgun (WGS) entry which is preliminary data.</text>
</comment>
<evidence type="ECO:0000256" key="5">
    <source>
        <dbReference type="ARBA" id="ARBA00022684"/>
    </source>
</evidence>
<dbReference type="Pfam" id="PF03074">
    <property type="entry name" value="GCS"/>
    <property type="match status" value="1"/>
</dbReference>
<dbReference type="EMBL" id="PDLM01000009">
    <property type="protein sequence ID" value="RDW69855.1"/>
    <property type="molecule type" value="Genomic_DNA"/>
</dbReference>
<protein>
    <recommendedName>
        <fullName evidence="3 10">Glutamate--cysteine ligase</fullName>
        <ecNumber evidence="3 10">6.3.2.2</ecNumber>
    </recommendedName>
    <alternativeName>
        <fullName evidence="9 10">Gamma-ECS</fullName>
    </alternativeName>
    <alternativeName>
        <fullName evidence="8 10">Gamma-glutamylcysteine synthetase</fullName>
    </alternativeName>
</protein>
<evidence type="ECO:0000256" key="4">
    <source>
        <dbReference type="ARBA" id="ARBA00022598"/>
    </source>
</evidence>
<organism evidence="12 13">
    <name type="scientific">Coleophoma cylindrospora</name>
    <dbReference type="NCBI Taxonomy" id="1849047"/>
    <lineage>
        <taxon>Eukaryota</taxon>
        <taxon>Fungi</taxon>
        <taxon>Dikarya</taxon>
        <taxon>Ascomycota</taxon>
        <taxon>Pezizomycotina</taxon>
        <taxon>Leotiomycetes</taxon>
        <taxon>Helotiales</taxon>
        <taxon>Dermateaceae</taxon>
        <taxon>Coleophoma</taxon>
    </lineage>
</organism>
<dbReference type="AlphaFoldDB" id="A0A3D8R728"/>
<evidence type="ECO:0000256" key="6">
    <source>
        <dbReference type="ARBA" id="ARBA00022741"/>
    </source>
</evidence>
<dbReference type="InterPro" id="IPR014746">
    <property type="entry name" value="Gln_synth/guanido_kin_cat_dom"/>
</dbReference>
<comment type="pathway">
    <text evidence="1 10">Sulfur metabolism; glutathione biosynthesis; glutathione from L-cysteine and L-glutamate: step 1/2.</text>
</comment>
<feature type="compositionally biased region" description="Basic and acidic residues" evidence="11">
    <location>
        <begin position="312"/>
        <end position="322"/>
    </location>
</feature>
<evidence type="ECO:0000256" key="3">
    <source>
        <dbReference type="ARBA" id="ARBA00012220"/>
    </source>
</evidence>
<dbReference type="OrthoDB" id="7939818at2759"/>
<dbReference type="SUPFAM" id="SSF55931">
    <property type="entry name" value="Glutamine synthetase/guanido kinase"/>
    <property type="match status" value="1"/>
</dbReference>
<evidence type="ECO:0000256" key="8">
    <source>
        <dbReference type="ARBA" id="ARBA00030585"/>
    </source>
</evidence>
<accession>A0A3D8R728</accession>
<feature type="region of interest" description="Disordered" evidence="11">
    <location>
        <begin position="309"/>
        <end position="330"/>
    </location>
</feature>